<dbReference type="Pfam" id="PF12732">
    <property type="entry name" value="YtxH"/>
    <property type="match status" value="1"/>
</dbReference>
<accession>A0A239SN74</accession>
<dbReference type="KEGG" id="smen:SAMEA4412692_0399"/>
<dbReference type="Proteomes" id="UP000215185">
    <property type="component" value="Chromosome 1"/>
</dbReference>
<dbReference type="OrthoDB" id="2234814at2"/>
<dbReference type="EMBL" id="LT906439">
    <property type="protein sequence ID" value="SNU86846.1"/>
    <property type="molecule type" value="Genomic_DNA"/>
</dbReference>
<evidence type="ECO:0000313" key="2">
    <source>
        <dbReference type="EMBL" id="SNU86846.1"/>
    </source>
</evidence>
<proteinExistence type="predicted"/>
<reference evidence="2 3" key="1">
    <citation type="submission" date="2017-06" db="EMBL/GenBank/DDBJ databases">
        <authorList>
            <consortium name="Pathogen Informatics"/>
        </authorList>
    </citation>
    <scope>NUCLEOTIDE SEQUENCE [LARGE SCALE GENOMIC DNA]</scope>
    <source>
        <strain evidence="2 3">NCTC13788</strain>
    </source>
</reference>
<feature type="chain" id="PRO_5011271314" evidence="1">
    <location>
        <begin position="22"/>
        <end position="178"/>
    </location>
</feature>
<dbReference type="eggNOG" id="COG4980">
    <property type="taxonomic scope" value="Bacteria"/>
</dbReference>
<keyword evidence="3" id="KW-1185">Reference proteome</keyword>
<dbReference type="AlphaFoldDB" id="A0A239SN74"/>
<protein>
    <submittedName>
        <fullName evidence="2">Gas vesicle protein</fullName>
    </submittedName>
</protein>
<evidence type="ECO:0000256" key="1">
    <source>
        <dbReference type="SAM" id="SignalP"/>
    </source>
</evidence>
<name>A0A239SN74_9STRE</name>
<keyword evidence="1" id="KW-0732">Signal</keyword>
<dbReference type="RefSeq" id="WP_018373814.1">
    <property type="nucleotide sequence ID" value="NZ_LT906439.1"/>
</dbReference>
<gene>
    <name evidence="2" type="ORF">SAMEA4412692_00399</name>
</gene>
<evidence type="ECO:0000313" key="3">
    <source>
        <dbReference type="Proteomes" id="UP000215185"/>
    </source>
</evidence>
<dbReference type="STRING" id="1123308.GCA_000380085_01263"/>
<sequence>MSKSNKFFTTILLGAAGGAAAAVFLASKSGKVVKEKVLHFMKDYQDDPESKHTEWVDKATDLKNQAFETYNDVRHKFETGELTADDIVMTVKDKATELKDRVTQEDFFANLKDQVSKAKADFTDTASGAEDDLVDDYSGESISEEITIDLNETDLLADDVVASESEVLEEIEKSDDLV</sequence>
<dbReference type="InterPro" id="IPR024623">
    <property type="entry name" value="YtxH"/>
</dbReference>
<feature type="signal peptide" evidence="1">
    <location>
        <begin position="1"/>
        <end position="21"/>
    </location>
</feature>
<organism evidence="2 3">
    <name type="scientific">Streptococcus merionis</name>
    <dbReference type="NCBI Taxonomy" id="400065"/>
    <lineage>
        <taxon>Bacteria</taxon>
        <taxon>Bacillati</taxon>
        <taxon>Bacillota</taxon>
        <taxon>Bacilli</taxon>
        <taxon>Lactobacillales</taxon>
        <taxon>Streptococcaceae</taxon>
        <taxon>Streptococcus</taxon>
    </lineage>
</organism>